<evidence type="ECO:0000313" key="2">
    <source>
        <dbReference type="Proteomes" id="UP000689195"/>
    </source>
</evidence>
<proteinExistence type="predicted"/>
<name>A0A8S1Y0D5_9CILI</name>
<reference evidence="1" key="1">
    <citation type="submission" date="2021-01" db="EMBL/GenBank/DDBJ databases">
        <authorList>
            <consortium name="Genoscope - CEA"/>
            <person name="William W."/>
        </authorList>
    </citation>
    <scope>NUCLEOTIDE SEQUENCE</scope>
</reference>
<accession>A0A8S1Y0D5</accession>
<protein>
    <submittedName>
        <fullName evidence="1">Uncharacterized protein</fullName>
    </submittedName>
</protein>
<gene>
    <name evidence="1" type="ORF">PPENT_87.1.T1470037</name>
</gene>
<dbReference type="EMBL" id="CAJJDO010000147">
    <property type="protein sequence ID" value="CAD8207359.1"/>
    <property type="molecule type" value="Genomic_DNA"/>
</dbReference>
<dbReference type="Proteomes" id="UP000689195">
    <property type="component" value="Unassembled WGS sequence"/>
</dbReference>
<keyword evidence="2" id="KW-1185">Reference proteome</keyword>
<sequence>MASQEISLKYGSLRKQFQQFQQFQDLIEFARQETYIRIYYKQNNREVYIDNQKQYDDAINNQNVREFFLDNDIIKRETYLDIFMKMLFVNNQCCHQNEYHCVICSNQNYVQTENYYQMVQECLFEMLQTENFQKLCQNLFQKNVYEVDSFLEQFIKINKTKKKNISIINQPFSNIILTSQEYKSITIPSLNQEIILFIQQNPYSDTTTQQQPPQSIIIPQQEINQSNQIQEINKSINNINQSEIKSELDFSIYYKLKENKQLEFYTNTSAIIQITIKNNGKKRWPDDVYIMQLKIFKKNCIYVSSLKPNEEKSIKLSFHTSNTPGEQNQEWALFYKDDYKKEIRIGSIFTTKFKLKDLSFEKKVLKYADQIKNKNICLLSKNEIQEEVLKILQIQPDLSFQQVISQFEQQNK</sequence>
<evidence type="ECO:0000313" key="1">
    <source>
        <dbReference type="EMBL" id="CAD8207359.1"/>
    </source>
</evidence>
<organism evidence="1 2">
    <name type="scientific">Paramecium pentaurelia</name>
    <dbReference type="NCBI Taxonomy" id="43138"/>
    <lineage>
        <taxon>Eukaryota</taxon>
        <taxon>Sar</taxon>
        <taxon>Alveolata</taxon>
        <taxon>Ciliophora</taxon>
        <taxon>Intramacronucleata</taxon>
        <taxon>Oligohymenophorea</taxon>
        <taxon>Peniculida</taxon>
        <taxon>Parameciidae</taxon>
        <taxon>Paramecium</taxon>
    </lineage>
</organism>
<comment type="caution">
    <text evidence="1">The sequence shown here is derived from an EMBL/GenBank/DDBJ whole genome shotgun (WGS) entry which is preliminary data.</text>
</comment>
<dbReference type="AlphaFoldDB" id="A0A8S1Y0D5"/>